<dbReference type="Gene3D" id="1.10.287.130">
    <property type="match status" value="1"/>
</dbReference>
<reference evidence="1 2" key="1">
    <citation type="submission" date="2015-12" db="EMBL/GenBank/DDBJ databases">
        <title>Genome sequence of Mucilaginibacter gotjawali.</title>
        <authorList>
            <person name="Lee J.S."/>
            <person name="Lee K.C."/>
            <person name="Kim K.K."/>
            <person name="Lee B.W."/>
        </authorList>
    </citation>
    <scope>NUCLEOTIDE SEQUENCE [LARGE SCALE GENOMIC DNA]</scope>
    <source>
        <strain evidence="1 2">SA3-7</strain>
    </source>
</reference>
<dbReference type="SUPFAM" id="SSF48452">
    <property type="entry name" value="TPR-like"/>
    <property type="match status" value="1"/>
</dbReference>
<dbReference type="Proteomes" id="UP000218263">
    <property type="component" value="Chromosome"/>
</dbReference>
<dbReference type="InterPro" id="IPR036097">
    <property type="entry name" value="HisK_dim/P_sf"/>
</dbReference>
<evidence type="ECO:0000313" key="2">
    <source>
        <dbReference type="Proteomes" id="UP000218263"/>
    </source>
</evidence>
<evidence type="ECO:0000313" key="1">
    <source>
        <dbReference type="EMBL" id="BAU55161.1"/>
    </source>
</evidence>
<dbReference type="Gene3D" id="1.25.40.10">
    <property type="entry name" value="Tetratricopeptide repeat domain"/>
    <property type="match status" value="2"/>
</dbReference>
<dbReference type="EMBL" id="AP017313">
    <property type="protein sequence ID" value="BAU55161.1"/>
    <property type="molecule type" value="Genomic_DNA"/>
</dbReference>
<sequence>MKKILLFVFFIMLNFCVMADASGGNLARDTNEVIKLNKQGFAGRLTNPEQTVNNAEKAMALAKSLDYKRGIGESYRVRGIGNYYLNQSQKAIDDYLTAIDYFKQANDLHSQAKVYNNIGILYRDNDYDDALNFFNQALPIALKLKDNHLVASIYLNIGDVYFRKKNFYQALNYDNQSNVIFAALKDSVNLVLCLQNKGVIYFNLHQYDKALGLLLSANQQAHQLDLNETIASINLTIAESYIAQEKYTEAEKAIQEGLVYANTVKDEKIEADFKYTSYQLEAKRKNYELALNYLQSIYHKDSVSFKQNSSTQITLLREQAKQQARIKENEILLQRQKYDRVRFWGVTVVAGLLLVLVGLLVSNVKRKAKTNLQLTALNAEVSRQKDNLDRINHHLEEIIDERTKDLQVKNKKLSEYSSYLSHQIRGPIATLKGLLNLEKEGLVDQRECIRMMNKSVSEIDDKIIEMSDMLHDPGRAGF</sequence>
<dbReference type="RefSeq" id="WP_096353369.1">
    <property type="nucleotide sequence ID" value="NZ_AP017313.1"/>
</dbReference>
<dbReference type="PANTHER" id="PTHR10098:SF108">
    <property type="entry name" value="TETRATRICOPEPTIDE REPEAT PROTEIN 28"/>
    <property type="match status" value="1"/>
</dbReference>
<dbReference type="AlphaFoldDB" id="A0A0X8X3S9"/>
<organism evidence="1 2">
    <name type="scientific">Mucilaginibacter gotjawali</name>
    <dbReference type="NCBI Taxonomy" id="1550579"/>
    <lineage>
        <taxon>Bacteria</taxon>
        <taxon>Pseudomonadati</taxon>
        <taxon>Bacteroidota</taxon>
        <taxon>Sphingobacteriia</taxon>
        <taxon>Sphingobacteriales</taxon>
        <taxon>Sphingobacteriaceae</taxon>
        <taxon>Mucilaginibacter</taxon>
    </lineage>
</organism>
<dbReference type="GO" id="GO:0000155">
    <property type="term" value="F:phosphorelay sensor kinase activity"/>
    <property type="evidence" value="ECO:0007669"/>
    <property type="project" value="InterPro"/>
</dbReference>
<dbReference type="KEGG" id="mgot:MgSA37_03342"/>
<dbReference type="InterPro" id="IPR011990">
    <property type="entry name" value="TPR-like_helical_dom_sf"/>
</dbReference>
<dbReference type="OrthoDB" id="978216at2"/>
<dbReference type="SUPFAM" id="SSF47384">
    <property type="entry name" value="Homodimeric domain of signal transducing histidine kinase"/>
    <property type="match status" value="1"/>
</dbReference>
<gene>
    <name evidence="1" type="ORF">MgSA37_03342</name>
</gene>
<dbReference type="Pfam" id="PF13424">
    <property type="entry name" value="TPR_12"/>
    <property type="match status" value="1"/>
</dbReference>
<dbReference type="PANTHER" id="PTHR10098">
    <property type="entry name" value="RAPSYN-RELATED"/>
    <property type="match status" value="1"/>
</dbReference>
<dbReference type="InterPro" id="IPR019734">
    <property type="entry name" value="TPR_rpt"/>
</dbReference>
<keyword evidence="2" id="KW-1185">Reference proteome</keyword>
<dbReference type="SMART" id="SM00028">
    <property type="entry name" value="TPR"/>
    <property type="match status" value="5"/>
</dbReference>
<proteinExistence type="predicted"/>
<accession>A0A0X8X3S9</accession>
<name>A0A0X8X3S9_9SPHI</name>
<protein>
    <submittedName>
        <fullName evidence="1">Tetratricopeptide repeat protein</fullName>
    </submittedName>
</protein>